<evidence type="ECO:0000313" key="10">
    <source>
        <dbReference type="EMBL" id="MRZ56883.1"/>
    </source>
</evidence>
<dbReference type="DNASU" id="5306773"/>
<reference evidence="11 12" key="1">
    <citation type="journal article" date="2019" name="Nat. Med.">
        <title>A library of human gut bacterial isolates paired with longitudinal multiomics data enables mechanistic microbiome research.</title>
        <authorList>
            <person name="Poyet M."/>
            <person name="Groussin M."/>
            <person name="Gibbons S.M."/>
            <person name="Avila-Pacheco J."/>
            <person name="Jiang X."/>
            <person name="Kearney S.M."/>
            <person name="Perrotta A.R."/>
            <person name="Berdy B."/>
            <person name="Zhao S."/>
            <person name="Lieberman T.D."/>
            <person name="Swanson P.K."/>
            <person name="Smith M."/>
            <person name="Roesemann S."/>
            <person name="Alexander J.E."/>
            <person name="Rich S.A."/>
            <person name="Livny J."/>
            <person name="Vlamakis H."/>
            <person name="Clish C."/>
            <person name="Bullock K."/>
            <person name="Deik A."/>
            <person name="Scott J."/>
            <person name="Pierce K.A."/>
            <person name="Xavier R.J."/>
            <person name="Alm E.J."/>
        </authorList>
    </citation>
    <scope>NUCLEOTIDE SEQUENCE [LARGE SCALE GENOMIC DNA]</scope>
    <source>
        <strain evidence="10 11">BIOML-A2</strain>
        <strain evidence="9 12">BIOML-A32</strain>
    </source>
</reference>
<evidence type="ECO:0000313" key="12">
    <source>
        <dbReference type="Proteomes" id="UP000441358"/>
    </source>
</evidence>
<dbReference type="Proteomes" id="UP000432516">
    <property type="component" value="Unassembled WGS sequence"/>
</dbReference>
<feature type="signal peptide" evidence="6">
    <location>
        <begin position="1"/>
        <end position="21"/>
    </location>
</feature>
<evidence type="ECO:0000256" key="2">
    <source>
        <dbReference type="ARBA" id="ARBA00006275"/>
    </source>
</evidence>
<evidence type="ECO:0000313" key="9">
    <source>
        <dbReference type="EMBL" id="MRZ50077.1"/>
    </source>
</evidence>
<evidence type="ECO:0000256" key="6">
    <source>
        <dbReference type="SAM" id="SignalP"/>
    </source>
</evidence>
<keyword evidence="4" id="KW-0472">Membrane</keyword>
<evidence type="ECO:0000259" key="7">
    <source>
        <dbReference type="Pfam" id="PF07980"/>
    </source>
</evidence>
<comment type="subcellular location">
    <subcellularLocation>
        <location evidence="1">Cell outer membrane</location>
    </subcellularLocation>
</comment>
<dbReference type="OMA" id="EKQYFHS"/>
<dbReference type="InterPro" id="IPR033985">
    <property type="entry name" value="SusD-like_N"/>
</dbReference>
<sequence length="526" mass="59263">MKKISTIAVACAGLLSFTACNNFLDEEPKSTLTDVAYYKTQSQMESNVNYLYRTGAIGSYVDFGSAYIGPFASIQEELTGYFSNSYEGQEIVCRYTRELTRQQNTMQLASKMDKVWDDCYRGINVANGAIKHMPEVPMDQATADRLTAEAKFFRAFNYFYLVKTFGAVPFYTDPYELAENMELPRTETSTIYNQIESDLKDAMNVLPEATFAANGHRITKYVAAMTLTDVYMYQHKYAEAAETVRIVVNSNHKLTTNDDLAMNSAFNKLRSTDDLDEAIYAYEYDNQISPSNWLPTYAFDGDASSNGLFGTYAITQKVHGPNDRYLNIYESNDLRRQPNQFYHWTYTNPKTGKVWNSVGNAACCWYYYDEDALLTTGRGTKDWNVYRYAEALLDAAESIAQSTGVTAEAAGYLAQVKARANMEGKTAAEIASSLQSMGKQAFIEECWTERLRELPLEFKMWDMCVRTGMFPNISETTPGQVTYIPLVGAKNASGATIKESDLLWPLSVNEIQRNPSLTQNEGYSAK</sequence>
<feature type="domain" description="SusD-like N-terminal" evidence="8">
    <location>
        <begin position="79"/>
        <end position="231"/>
    </location>
</feature>
<dbReference type="EMBL" id="WKNE01000023">
    <property type="protein sequence ID" value="MRZ56883.1"/>
    <property type="molecule type" value="Genomic_DNA"/>
</dbReference>
<dbReference type="RefSeq" id="WP_011966532.1">
    <property type="nucleotide sequence ID" value="NZ_CP054012.1"/>
</dbReference>
<evidence type="ECO:0000256" key="4">
    <source>
        <dbReference type="ARBA" id="ARBA00023136"/>
    </source>
</evidence>
<dbReference type="Proteomes" id="UP000441358">
    <property type="component" value="Unassembled WGS sequence"/>
</dbReference>
<evidence type="ECO:0000259" key="8">
    <source>
        <dbReference type="Pfam" id="PF14322"/>
    </source>
</evidence>
<dbReference type="SUPFAM" id="SSF48452">
    <property type="entry name" value="TPR-like"/>
    <property type="match status" value="1"/>
</dbReference>
<keyword evidence="3 6" id="KW-0732">Signal</keyword>
<evidence type="ECO:0000313" key="11">
    <source>
        <dbReference type="Proteomes" id="UP000432516"/>
    </source>
</evidence>
<organism evidence="10 11">
    <name type="scientific">Parabacteroides distasonis</name>
    <dbReference type="NCBI Taxonomy" id="823"/>
    <lineage>
        <taxon>Bacteria</taxon>
        <taxon>Pseudomonadati</taxon>
        <taxon>Bacteroidota</taxon>
        <taxon>Bacteroidia</taxon>
        <taxon>Bacteroidales</taxon>
        <taxon>Tannerellaceae</taxon>
        <taxon>Parabacteroides</taxon>
    </lineage>
</organism>
<dbReference type="InterPro" id="IPR012944">
    <property type="entry name" value="SusD_RagB_dom"/>
</dbReference>
<comment type="caution">
    <text evidence="10">The sequence shown here is derived from an EMBL/GenBank/DDBJ whole genome shotgun (WGS) entry which is preliminary data.</text>
</comment>
<dbReference type="Pfam" id="PF14322">
    <property type="entry name" value="SusD-like_3"/>
    <property type="match status" value="1"/>
</dbReference>
<accession>A0A5Q8BD21</accession>
<dbReference type="GO" id="GO:0009279">
    <property type="term" value="C:cell outer membrane"/>
    <property type="evidence" value="ECO:0007669"/>
    <property type="project" value="UniProtKB-SubCell"/>
</dbReference>
<keyword evidence="5" id="KW-0998">Cell outer membrane</keyword>
<name>A0A5Q8BD21_PARDI</name>
<dbReference type="EMBL" id="WKMC01000003">
    <property type="protein sequence ID" value="MRZ50077.1"/>
    <property type="molecule type" value="Genomic_DNA"/>
</dbReference>
<gene>
    <name evidence="9" type="ORF">GKD66_07550</name>
    <name evidence="10" type="ORF">GKD68_19485</name>
</gene>
<evidence type="ECO:0000256" key="5">
    <source>
        <dbReference type="ARBA" id="ARBA00023237"/>
    </source>
</evidence>
<feature type="chain" id="PRO_5036149916" evidence="6">
    <location>
        <begin position="22"/>
        <end position="526"/>
    </location>
</feature>
<protein>
    <submittedName>
        <fullName evidence="10">RagB/SusD family nutrient uptake outer membrane protein</fullName>
    </submittedName>
</protein>
<proteinExistence type="inferred from homology"/>
<dbReference type="AlphaFoldDB" id="A0A5Q8BD21"/>
<evidence type="ECO:0000256" key="3">
    <source>
        <dbReference type="ARBA" id="ARBA00022729"/>
    </source>
</evidence>
<comment type="similarity">
    <text evidence="2">Belongs to the SusD family.</text>
</comment>
<dbReference type="InterPro" id="IPR011990">
    <property type="entry name" value="TPR-like_helical_dom_sf"/>
</dbReference>
<dbReference type="Pfam" id="PF07980">
    <property type="entry name" value="SusD_RagB"/>
    <property type="match status" value="1"/>
</dbReference>
<evidence type="ECO:0000256" key="1">
    <source>
        <dbReference type="ARBA" id="ARBA00004442"/>
    </source>
</evidence>
<dbReference type="PROSITE" id="PS51257">
    <property type="entry name" value="PROKAR_LIPOPROTEIN"/>
    <property type="match status" value="1"/>
</dbReference>
<feature type="domain" description="RagB/SusD" evidence="7">
    <location>
        <begin position="371"/>
        <end position="523"/>
    </location>
</feature>
<dbReference type="Gene3D" id="1.25.40.390">
    <property type="match status" value="1"/>
</dbReference>